<evidence type="ECO:0008006" key="6">
    <source>
        <dbReference type="Google" id="ProtNLM"/>
    </source>
</evidence>
<keyword evidence="5" id="KW-1185">Reference proteome</keyword>
<organism evidence="4 5">
    <name type="scientific">Euphydryas editha</name>
    <name type="common">Edith's checkerspot</name>
    <dbReference type="NCBI Taxonomy" id="104508"/>
    <lineage>
        <taxon>Eukaryota</taxon>
        <taxon>Metazoa</taxon>
        <taxon>Ecdysozoa</taxon>
        <taxon>Arthropoda</taxon>
        <taxon>Hexapoda</taxon>
        <taxon>Insecta</taxon>
        <taxon>Pterygota</taxon>
        <taxon>Neoptera</taxon>
        <taxon>Endopterygota</taxon>
        <taxon>Lepidoptera</taxon>
        <taxon>Glossata</taxon>
        <taxon>Ditrysia</taxon>
        <taxon>Papilionoidea</taxon>
        <taxon>Nymphalidae</taxon>
        <taxon>Nymphalinae</taxon>
        <taxon>Euphydryas</taxon>
    </lineage>
</organism>
<evidence type="ECO:0000256" key="1">
    <source>
        <dbReference type="PROSITE-ProRule" id="PRU00371"/>
    </source>
</evidence>
<dbReference type="PROSITE" id="PS51029">
    <property type="entry name" value="MADF"/>
    <property type="match status" value="1"/>
</dbReference>
<protein>
    <recommendedName>
        <fullName evidence="6">MADF domain-containing protein</fullName>
    </recommendedName>
</protein>
<dbReference type="AlphaFoldDB" id="A0AAU9U6F4"/>
<feature type="domain" description="BESS" evidence="3">
    <location>
        <begin position="161"/>
        <end position="200"/>
    </location>
</feature>
<gene>
    <name evidence="4" type="ORF">EEDITHA_LOCUS10002</name>
</gene>
<proteinExistence type="predicted"/>
<dbReference type="SMART" id="SM00595">
    <property type="entry name" value="MADF"/>
    <property type="match status" value="1"/>
</dbReference>
<evidence type="ECO:0000259" key="3">
    <source>
        <dbReference type="PROSITE" id="PS51031"/>
    </source>
</evidence>
<feature type="domain" description="MADF" evidence="2">
    <location>
        <begin position="9"/>
        <end position="107"/>
    </location>
</feature>
<evidence type="ECO:0000313" key="4">
    <source>
        <dbReference type="EMBL" id="CAH2094439.1"/>
    </source>
</evidence>
<dbReference type="InterPro" id="IPR039353">
    <property type="entry name" value="TF_Adf1"/>
</dbReference>
<dbReference type="GO" id="GO:0005667">
    <property type="term" value="C:transcription regulator complex"/>
    <property type="evidence" value="ECO:0007669"/>
    <property type="project" value="TreeGrafter"/>
</dbReference>
<dbReference type="Proteomes" id="UP001153954">
    <property type="component" value="Unassembled WGS sequence"/>
</dbReference>
<dbReference type="InterPro" id="IPR004210">
    <property type="entry name" value="BESS_motif"/>
</dbReference>
<evidence type="ECO:0000313" key="5">
    <source>
        <dbReference type="Proteomes" id="UP001153954"/>
    </source>
</evidence>
<dbReference type="PANTHER" id="PTHR12243">
    <property type="entry name" value="MADF DOMAIN TRANSCRIPTION FACTOR"/>
    <property type="match status" value="1"/>
</dbReference>
<dbReference type="PROSITE" id="PS51031">
    <property type="entry name" value="BESS"/>
    <property type="match status" value="1"/>
</dbReference>
<reference evidence="4" key="1">
    <citation type="submission" date="2022-03" db="EMBL/GenBank/DDBJ databases">
        <authorList>
            <person name="Tunstrom K."/>
        </authorList>
    </citation>
    <scope>NUCLEOTIDE SEQUENCE</scope>
</reference>
<keyword evidence="1" id="KW-0539">Nucleus</keyword>
<dbReference type="Pfam" id="PF02944">
    <property type="entry name" value="BESS"/>
    <property type="match status" value="1"/>
</dbReference>
<evidence type="ECO:0000259" key="2">
    <source>
        <dbReference type="PROSITE" id="PS51029"/>
    </source>
</evidence>
<name>A0AAU9U6F4_EUPED</name>
<sequence>MMKNFDTKLFISEIRKRRSIWDTSSTEHAIKELRIRDWDEVIDIFGGNTISPSDRHSVGFTLRKRWKNIRTCFARELKRQKNCGSGVGRKSEYMYYKDLLFLTNVMNIVEKDMDEEPEYNMCYNSNDIELQLVNDTIMRQYHKYKRKASDEDSYSDEEDEEDDDRRFLLSLYKTMKRIPRNKKMAVKIKMLSILNEVILDDENNRLLK</sequence>
<dbReference type="GO" id="GO:0003677">
    <property type="term" value="F:DNA binding"/>
    <property type="evidence" value="ECO:0007669"/>
    <property type="project" value="InterPro"/>
</dbReference>
<dbReference type="EMBL" id="CAKOGL010000014">
    <property type="protein sequence ID" value="CAH2094439.1"/>
    <property type="molecule type" value="Genomic_DNA"/>
</dbReference>
<dbReference type="PANTHER" id="PTHR12243:SF67">
    <property type="entry name" value="COREPRESSOR OF PANGOLIN, ISOFORM A-RELATED"/>
    <property type="match status" value="1"/>
</dbReference>
<dbReference type="InterPro" id="IPR006578">
    <property type="entry name" value="MADF-dom"/>
</dbReference>
<comment type="subcellular location">
    <subcellularLocation>
        <location evidence="1">Nucleus</location>
    </subcellularLocation>
</comment>
<accession>A0AAU9U6F4</accession>
<dbReference type="GO" id="GO:0006357">
    <property type="term" value="P:regulation of transcription by RNA polymerase II"/>
    <property type="evidence" value="ECO:0007669"/>
    <property type="project" value="TreeGrafter"/>
</dbReference>
<dbReference type="GO" id="GO:0005634">
    <property type="term" value="C:nucleus"/>
    <property type="evidence" value="ECO:0007669"/>
    <property type="project" value="UniProtKB-SubCell"/>
</dbReference>
<comment type="caution">
    <text evidence="4">The sequence shown here is derived from an EMBL/GenBank/DDBJ whole genome shotgun (WGS) entry which is preliminary data.</text>
</comment>
<dbReference type="Pfam" id="PF10545">
    <property type="entry name" value="MADF_DNA_bdg"/>
    <property type="match status" value="1"/>
</dbReference>